<gene>
    <name evidence="1" type="ORF">SLEP1_g59454</name>
</gene>
<dbReference type="Proteomes" id="UP001054252">
    <property type="component" value="Unassembled WGS sequence"/>
</dbReference>
<name>A0AAV5MSD4_9ROSI</name>
<dbReference type="EMBL" id="BPVZ01000915">
    <property type="protein sequence ID" value="GKV52901.1"/>
    <property type="molecule type" value="Genomic_DNA"/>
</dbReference>
<organism evidence="1 2">
    <name type="scientific">Rubroshorea leprosula</name>
    <dbReference type="NCBI Taxonomy" id="152421"/>
    <lineage>
        <taxon>Eukaryota</taxon>
        <taxon>Viridiplantae</taxon>
        <taxon>Streptophyta</taxon>
        <taxon>Embryophyta</taxon>
        <taxon>Tracheophyta</taxon>
        <taxon>Spermatophyta</taxon>
        <taxon>Magnoliopsida</taxon>
        <taxon>eudicotyledons</taxon>
        <taxon>Gunneridae</taxon>
        <taxon>Pentapetalae</taxon>
        <taxon>rosids</taxon>
        <taxon>malvids</taxon>
        <taxon>Malvales</taxon>
        <taxon>Dipterocarpaceae</taxon>
        <taxon>Rubroshorea</taxon>
    </lineage>
</organism>
<protein>
    <submittedName>
        <fullName evidence="1">Uncharacterized protein</fullName>
    </submittedName>
</protein>
<proteinExistence type="predicted"/>
<evidence type="ECO:0000313" key="1">
    <source>
        <dbReference type="EMBL" id="GKV52901.1"/>
    </source>
</evidence>
<sequence length="36" mass="4269">MSSWKFLPLFTKCDAESEIMPRRACSNYSVFQNMHI</sequence>
<dbReference type="AlphaFoldDB" id="A0AAV5MSD4"/>
<reference evidence="1 2" key="1">
    <citation type="journal article" date="2021" name="Commun. Biol.">
        <title>The genome of Shorea leprosula (Dipterocarpaceae) highlights the ecological relevance of drought in aseasonal tropical rainforests.</title>
        <authorList>
            <person name="Ng K.K.S."/>
            <person name="Kobayashi M.J."/>
            <person name="Fawcett J.A."/>
            <person name="Hatakeyama M."/>
            <person name="Paape T."/>
            <person name="Ng C.H."/>
            <person name="Ang C.C."/>
            <person name="Tnah L.H."/>
            <person name="Lee C.T."/>
            <person name="Nishiyama T."/>
            <person name="Sese J."/>
            <person name="O'Brien M.J."/>
            <person name="Copetti D."/>
            <person name="Mohd Noor M.I."/>
            <person name="Ong R.C."/>
            <person name="Putra M."/>
            <person name="Sireger I.Z."/>
            <person name="Indrioko S."/>
            <person name="Kosugi Y."/>
            <person name="Izuno A."/>
            <person name="Isagi Y."/>
            <person name="Lee S.L."/>
            <person name="Shimizu K.K."/>
        </authorList>
    </citation>
    <scope>NUCLEOTIDE SEQUENCE [LARGE SCALE GENOMIC DNA]</scope>
    <source>
        <strain evidence="1">214</strain>
    </source>
</reference>
<accession>A0AAV5MSD4</accession>
<comment type="caution">
    <text evidence="1">The sequence shown here is derived from an EMBL/GenBank/DDBJ whole genome shotgun (WGS) entry which is preliminary data.</text>
</comment>
<keyword evidence="2" id="KW-1185">Reference proteome</keyword>
<evidence type="ECO:0000313" key="2">
    <source>
        <dbReference type="Proteomes" id="UP001054252"/>
    </source>
</evidence>